<dbReference type="HOGENOM" id="CLU_1824460_0_0_6"/>
<dbReference type="OrthoDB" id="8546435at2"/>
<evidence type="ECO:0008006" key="4">
    <source>
        <dbReference type="Google" id="ProtNLM"/>
    </source>
</evidence>
<name>A1WWS8_HALHL</name>
<sequence>MAETRQGPPGGKKQRPKNLPRWASWLLAVGVLFGAAGLIWQSLPGGGFSTDLSRIGQGEPVGVLTHETANPTSMGIMDQLDGLGEVERAGVSFIVADLGTPEGQAFADQYGVSTAGVLMFFDAQGEFQDALAPPRDAAEIRDMAAEVGGG</sequence>
<dbReference type="eggNOG" id="ENOG50337CT">
    <property type="taxonomic scope" value="Bacteria"/>
</dbReference>
<reference evidence="2 3" key="2">
    <citation type="journal article" date="2013" name="Stand. Genomic Sci.">
        <title>Complete genome sequence of Halorhodospira halophila SL1.</title>
        <authorList>
            <person name="Challacombe J.F."/>
            <person name="Majid S."/>
            <person name="Deole R."/>
            <person name="Brettin T.S."/>
            <person name="Bruce D."/>
            <person name="Delano S.F."/>
            <person name="Detter J.C."/>
            <person name="Gleasner C.D."/>
            <person name="Han C.S."/>
            <person name="Misra M."/>
            <person name="Reitenga K.G."/>
            <person name="Mikhailova N."/>
            <person name="Woyke T."/>
            <person name="Pitluck S."/>
            <person name="Nolan M."/>
            <person name="Land M.L."/>
            <person name="Saunders E."/>
            <person name="Tapia R."/>
            <person name="Lapidus A."/>
            <person name="Ivanova N."/>
            <person name="Hoff W.D."/>
        </authorList>
    </citation>
    <scope>NUCLEOTIDE SEQUENCE [LARGE SCALE GENOMIC DNA]</scope>
    <source>
        <strain evidence="3">DSM 244 / SL1</strain>
    </source>
</reference>
<keyword evidence="1" id="KW-0812">Transmembrane</keyword>
<gene>
    <name evidence="2" type="ordered locus">Hhal_1373</name>
</gene>
<dbReference type="Proteomes" id="UP000000647">
    <property type="component" value="Chromosome"/>
</dbReference>
<evidence type="ECO:0000313" key="3">
    <source>
        <dbReference type="Proteomes" id="UP000000647"/>
    </source>
</evidence>
<keyword evidence="3" id="KW-1185">Reference proteome</keyword>
<keyword evidence="1" id="KW-0472">Membrane</keyword>
<keyword evidence="1" id="KW-1133">Transmembrane helix</keyword>
<organism evidence="2 3">
    <name type="scientific">Halorhodospira halophila (strain DSM 244 / SL1)</name>
    <name type="common">Ectothiorhodospira halophila (strain DSM 244 / SL1)</name>
    <dbReference type="NCBI Taxonomy" id="349124"/>
    <lineage>
        <taxon>Bacteria</taxon>
        <taxon>Pseudomonadati</taxon>
        <taxon>Pseudomonadota</taxon>
        <taxon>Gammaproteobacteria</taxon>
        <taxon>Chromatiales</taxon>
        <taxon>Ectothiorhodospiraceae</taxon>
        <taxon>Halorhodospira</taxon>
    </lineage>
</organism>
<proteinExistence type="predicted"/>
<dbReference type="EMBL" id="CP000544">
    <property type="protein sequence ID" value="ABM62140.1"/>
    <property type="molecule type" value="Genomic_DNA"/>
</dbReference>
<dbReference type="RefSeq" id="WP_011814162.1">
    <property type="nucleotide sequence ID" value="NC_008789.1"/>
</dbReference>
<accession>A1WWS8</accession>
<reference evidence="3" key="1">
    <citation type="submission" date="2006-12" db="EMBL/GenBank/DDBJ databases">
        <title>Complete sequence of Halorhodospira halophila SL1.</title>
        <authorList>
            <consortium name="US DOE Joint Genome Institute"/>
            <person name="Copeland A."/>
            <person name="Lucas S."/>
            <person name="Lapidus A."/>
            <person name="Barry K."/>
            <person name="Detter J.C."/>
            <person name="Glavina del Rio T."/>
            <person name="Hammon N."/>
            <person name="Israni S."/>
            <person name="Dalin E."/>
            <person name="Tice H."/>
            <person name="Pitluck S."/>
            <person name="Saunders E."/>
            <person name="Brettin T."/>
            <person name="Bruce D."/>
            <person name="Han C."/>
            <person name="Tapia R."/>
            <person name="Schmutz J."/>
            <person name="Larimer F."/>
            <person name="Land M."/>
            <person name="Hauser L."/>
            <person name="Kyrpides N."/>
            <person name="Mikhailova N."/>
            <person name="Hoff W."/>
            <person name="Richardson P."/>
        </authorList>
    </citation>
    <scope>NUCLEOTIDE SEQUENCE [LARGE SCALE GENOMIC DNA]</scope>
    <source>
        <strain evidence="3">DSM 244 / SL1</strain>
    </source>
</reference>
<dbReference type="SUPFAM" id="SSF52833">
    <property type="entry name" value="Thioredoxin-like"/>
    <property type="match status" value="1"/>
</dbReference>
<protein>
    <recommendedName>
        <fullName evidence="4">Thioredoxin domain-containing protein</fullName>
    </recommendedName>
</protein>
<dbReference type="InterPro" id="IPR036249">
    <property type="entry name" value="Thioredoxin-like_sf"/>
</dbReference>
<dbReference type="AlphaFoldDB" id="A1WWS8"/>
<evidence type="ECO:0000256" key="1">
    <source>
        <dbReference type="SAM" id="Phobius"/>
    </source>
</evidence>
<dbReference type="KEGG" id="hha:Hhal_1373"/>
<feature type="transmembrane region" description="Helical" evidence="1">
    <location>
        <begin position="22"/>
        <end position="40"/>
    </location>
</feature>
<dbReference type="STRING" id="349124.Hhal_1373"/>
<evidence type="ECO:0000313" key="2">
    <source>
        <dbReference type="EMBL" id="ABM62140.1"/>
    </source>
</evidence>